<dbReference type="OrthoDB" id="10252740at2759"/>
<dbReference type="InParanoid" id="G0QN82"/>
<gene>
    <name evidence="1" type="ORF">IMG5_056170</name>
</gene>
<accession>G0QN82</accession>
<name>G0QN82_ICHMU</name>
<dbReference type="EMBL" id="GL983469">
    <property type="protein sequence ID" value="EGR33319.1"/>
    <property type="molecule type" value="Genomic_DNA"/>
</dbReference>
<keyword evidence="2" id="KW-1185">Reference proteome</keyword>
<reference evidence="1 2" key="1">
    <citation type="submission" date="2011-07" db="EMBL/GenBank/DDBJ databases">
        <authorList>
            <person name="Coyne R."/>
            <person name="Brami D."/>
            <person name="Johnson J."/>
            <person name="Hostetler J."/>
            <person name="Hannick L."/>
            <person name="Clark T."/>
            <person name="Cassidy-Hanley D."/>
            <person name="Inman J."/>
        </authorList>
    </citation>
    <scope>NUCLEOTIDE SEQUENCE [LARGE SCALE GENOMIC DNA]</scope>
    <source>
        <strain evidence="1 2">G5</strain>
    </source>
</reference>
<dbReference type="InterPro" id="IPR012337">
    <property type="entry name" value="RNaseH-like_sf"/>
</dbReference>
<organism evidence="1 2">
    <name type="scientific">Ichthyophthirius multifiliis</name>
    <name type="common">White spot disease agent</name>
    <name type="synonym">Ich</name>
    <dbReference type="NCBI Taxonomy" id="5932"/>
    <lineage>
        <taxon>Eukaryota</taxon>
        <taxon>Sar</taxon>
        <taxon>Alveolata</taxon>
        <taxon>Ciliophora</taxon>
        <taxon>Intramacronucleata</taxon>
        <taxon>Oligohymenophorea</taxon>
        <taxon>Hymenostomatida</taxon>
        <taxon>Ophryoglenina</taxon>
        <taxon>Ichthyophthirius</taxon>
    </lineage>
</organism>
<dbReference type="SUPFAM" id="SSF53098">
    <property type="entry name" value="Ribonuclease H-like"/>
    <property type="match status" value="1"/>
</dbReference>
<dbReference type="RefSeq" id="XP_004037305.1">
    <property type="nucleotide sequence ID" value="XM_004037257.1"/>
</dbReference>
<proteinExistence type="predicted"/>
<evidence type="ECO:0000313" key="1">
    <source>
        <dbReference type="EMBL" id="EGR33319.1"/>
    </source>
</evidence>
<sequence length="53" mass="5765">MAAKCGATLWISNPPKGVPDKTMIIGTHVQKIIINGQEQYVAGFVASQDEYMI</sequence>
<dbReference type="Proteomes" id="UP000008983">
    <property type="component" value="Unassembled WGS sequence"/>
</dbReference>
<protein>
    <submittedName>
        <fullName evidence="1">PIWI domain protein</fullName>
    </submittedName>
</protein>
<dbReference type="AlphaFoldDB" id="G0QN82"/>
<dbReference type="GeneID" id="14909498"/>
<evidence type="ECO:0000313" key="2">
    <source>
        <dbReference type="Proteomes" id="UP000008983"/>
    </source>
</evidence>